<dbReference type="AlphaFoldDB" id="A0A1F4UKH3"/>
<gene>
    <name evidence="2" type="ORF">A2V49_03390</name>
</gene>
<evidence type="ECO:0000313" key="2">
    <source>
        <dbReference type="EMBL" id="OGC45454.1"/>
    </source>
</evidence>
<reference evidence="2 3" key="1">
    <citation type="journal article" date="2016" name="Nat. Commun.">
        <title>Thousands of microbial genomes shed light on interconnected biogeochemical processes in an aquifer system.</title>
        <authorList>
            <person name="Anantharaman K."/>
            <person name="Brown C.T."/>
            <person name="Hug L.A."/>
            <person name="Sharon I."/>
            <person name="Castelle C.J."/>
            <person name="Probst A.J."/>
            <person name="Thomas B.C."/>
            <person name="Singh A."/>
            <person name="Wilkins M.J."/>
            <person name="Karaoz U."/>
            <person name="Brodie E.L."/>
            <person name="Williams K.H."/>
            <person name="Hubbard S.S."/>
            <person name="Banfield J.F."/>
        </authorList>
    </citation>
    <scope>NUCLEOTIDE SEQUENCE [LARGE SCALE GENOMIC DNA]</scope>
</reference>
<keyword evidence="1" id="KW-1133">Transmembrane helix</keyword>
<organism evidence="2 3">
    <name type="scientific">candidate division WWE3 bacterium RBG_19FT_COMBO_34_6</name>
    <dbReference type="NCBI Taxonomy" id="1802612"/>
    <lineage>
        <taxon>Bacteria</taxon>
        <taxon>Katanobacteria</taxon>
    </lineage>
</organism>
<keyword evidence="1" id="KW-0472">Membrane</keyword>
<sequence>MYCPVAKNKNLLLTNFLLHIFIFIIFLIVSLLLNNKFSKAEKLNDGVWSQSASPGTTTISFANGTTVLQTGFDIVLTFPSTANVDATGTNISVTGQTTPTRTNNDTDNTITITLDGTIDSGLAVTITMTDALTSYTTTTYAQESLAVNTQNSTDVPIDFGLAIKTNDNTTLVSTQVPLFLNIAVDTTNIQLGTLSTASVNEADQTYTVNSNNRTGITVQIDSDGDLDDGFGNTINSVADDTVTAGSEEYGISVDNVANITVESPYDAGDDALPTNPTDIAYTATEISNATFDINYKASITGTTIAGSYDQVVTITISSNA</sequence>
<evidence type="ECO:0000256" key="1">
    <source>
        <dbReference type="SAM" id="Phobius"/>
    </source>
</evidence>
<dbReference type="EMBL" id="MEUV01000036">
    <property type="protein sequence ID" value="OGC45454.1"/>
    <property type="molecule type" value="Genomic_DNA"/>
</dbReference>
<name>A0A1F4UKH3_UNCKA</name>
<protein>
    <submittedName>
        <fullName evidence="2">Uncharacterized protein</fullName>
    </submittedName>
</protein>
<proteinExistence type="predicted"/>
<evidence type="ECO:0000313" key="3">
    <source>
        <dbReference type="Proteomes" id="UP000178615"/>
    </source>
</evidence>
<feature type="transmembrane region" description="Helical" evidence="1">
    <location>
        <begin position="12"/>
        <end position="33"/>
    </location>
</feature>
<accession>A0A1F4UKH3</accession>
<dbReference type="Proteomes" id="UP000178615">
    <property type="component" value="Unassembled WGS sequence"/>
</dbReference>
<keyword evidence="1" id="KW-0812">Transmembrane</keyword>
<comment type="caution">
    <text evidence="2">The sequence shown here is derived from an EMBL/GenBank/DDBJ whole genome shotgun (WGS) entry which is preliminary data.</text>
</comment>